<proteinExistence type="predicted"/>
<evidence type="ECO:0000313" key="2">
    <source>
        <dbReference type="EMBL" id="JAE25235.1"/>
    </source>
</evidence>
<keyword evidence="1" id="KW-0472">Membrane</keyword>
<protein>
    <submittedName>
        <fullName evidence="2">Uncharacterized protein</fullName>
    </submittedName>
</protein>
<sequence>MSLENKEDYEGCFLHPCFVLIYLVLFKGSLLSRCFVWFQPLKERAAIYIHEAMLY</sequence>
<dbReference type="EMBL" id="GBRH01172661">
    <property type="protein sequence ID" value="JAE25235.1"/>
    <property type="molecule type" value="Transcribed_RNA"/>
</dbReference>
<keyword evidence="1" id="KW-1133">Transmembrane helix</keyword>
<name>A0A0A9GJD2_ARUDO</name>
<evidence type="ECO:0000256" key="1">
    <source>
        <dbReference type="SAM" id="Phobius"/>
    </source>
</evidence>
<dbReference type="AlphaFoldDB" id="A0A0A9GJD2"/>
<reference evidence="2" key="1">
    <citation type="submission" date="2014-09" db="EMBL/GenBank/DDBJ databases">
        <authorList>
            <person name="Magalhaes I.L.F."/>
            <person name="Oliveira U."/>
            <person name="Santos F.R."/>
            <person name="Vidigal T.H.D.A."/>
            <person name="Brescovit A.D."/>
            <person name="Santos A.J."/>
        </authorList>
    </citation>
    <scope>NUCLEOTIDE SEQUENCE</scope>
    <source>
        <tissue evidence="2">Shoot tissue taken approximately 20 cm above the soil surface</tissue>
    </source>
</reference>
<reference evidence="2" key="2">
    <citation type="journal article" date="2015" name="Data Brief">
        <title>Shoot transcriptome of the giant reed, Arundo donax.</title>
        <authorList>
            <person name="Barrero R.A."/>
            <person name="Guerrero F.D."/>
            <person name="Moolhuijzen P."/>
            <person name="Goolsby J.A."/>
            <person name="Tidwell J."/>
            <person name="Bellgard S.E."/>
            <person name="Bellgard M.I."/>
        </authorList>
    </citation>
    <scope>NUCLEOTIDE SEQUENCE</scope>
    <source>
        <tissue evidence="2">Shoot tissue taken approximately 20 cm above the soil surface</tissue>
    </source>
</reference>
<organism evidence="2">
    <name type="scientific">Arundo donax</name>
    <name type="common">Giant reed</name>
    <name type="synonym">Donax arundinaceus</name>
    <dbReference type="NCBI Taxonomy" id="35708"/>
    <lineage>
        <taxon>Eukaryota</taxon>
        <taxon>Viridiplantae</taxon>
        <taxon>Streptophyta</taxon>
        <taxon>Embryophyta</taxon>
        <taxon>Tracheophyta</taxon>
        <taxon>Spermatophyta</taxon>
        <taxon>Magnoliopsida</taxon>
        <taxon>Liliopsida</taxon>
        <taxon>Poales</taxon>
        <taxon>Poaceae</taxon>
        <taxon>PACMAD clade</taxon>
        <taxon>Arundinoideae</taxon>
        <taxon>Arundineae</taxon>
        <taxon>Arundo</taxon>
    </lineage>
</organism>
<feature type="transmembrane region" description="Helical" evidence="1">
    <location>
        <begin position="13"/>
        <end position="38"/>
    </location>
</feature>
<accession>A0A0A9GJD2</accession>
<keyword evidence="1" id="KW-0812">Transmembrane</keyword>